<feature type="compositionally biased region" description="Basic and acidic residues" evidence="6">
    <location>
        <begin position="579"/>
        <end position="596"/>
    </location>
</feature>
<dbReference type="PRINTS" id="PR02008">
    <property type="entry name" value="RCMTFAMILY"/>
</dbReference>
<dbReference type="Pfam" id="PF21153">
    <property type="entry name" value="NSUN5_N"/>
    <property type="match status" value="1"/>
</dbReference>
<organism evidence="8 9">
    <name type="scientific">Pogonomyrmex barbatus</name>
    <name type="common">red harvester ant</name>
    <dbReference type="NCBI Taxonomy" id="144034"/>
    <lineage>
        <taxon>Eukaryota</taxon>
        <taxon>Metazoa</taxon>
        <taxon>Ecdysozoa</taxon>
        <taxon>Arthropoda</taxon>
        <taxon>Hexapoda</taxon>
        <taxon>Insecta</taxon>
        <taxon>Pterygota</taxon>
        <taxon>Neoptera</taxon>
        <taxon>Endopterygota</taxon>
        <taxon>Hymenoptera</taxon>
        <taxon>Apocrita</taxon>
        <taxon>Aculeata</taxon>
        <taxon>Formicoidea</taxon>
        <taxon>Formicidae</taxon>
        <taxon>Myrmicinae</taxon>
        <taxon>Pogonomyrmex</taxon>
    </lineage>
</organism>
<dbReference type="GeneID" id="105431613"/>
<dbReference type="OrthoDB" id="435282at2759"/>
<dbReference type="GO" id="GO:0070475">
    <property type="term" value="P:rRNA base methylation"/>
    <property type="evidence" value="ECO:0007669"/>
    <property type="project" value="TreeGrafter"/>
</dbReference>
<feature type="binding site" evidence="5">
    <location>
        <position position="243"/>
    </location>
    <ligand>
        <name>S-adenosyl-L-methionine</name>
        <dbReference type="ChEBI" id="CHEBI:59789"/>
    </ligand>
</feature>
<dbReference type="PROSITE" id="PS51686">
    <property type="entry name" value="SAM_MT_RSMB_NOP"/>
    <property type="match status" value="1"/>
</dbReference>
<dbReference type="Pfam" id="PF01189">
    <property type="entry name" value="Methyltr_RsmB-F"/>
    <property type="match status" value="1"/>
</dbReference>
<dbReference type="InterPro" id="IPR048889">
    <property type="entry name" value="NSUN5_RCM1_N"/>
</dbReference>
<dbReference type="InterPro" id="IPR023267">
    <property type="entry name" value="RCMT"/>
</dbReference>
<comment type="similarity">
    <text evidence="5">Belongs to the class I-like SAM-binding methyltransferase superfamily. RsmB/NOP family.</text>
</comment>
<evidence type="ECO:0000256" key="2">
    <source>
        <dbReference type="ARBA" id="ARBA00022679"/>
    </source>
</evidence>
<protein>
    <submittedName>
        <fullName evidence="9">Probable 28S rRNA (Cytosine-C(5))-methyltransferase</fullName>
    </submittedName>
</protein>
<dbReference type="Gene3D" id="3.30.70.1170">
    <property type="entry name" value="Sun protein, domain 3"/>
    <property type="match status" value="1"/>
</dbReference>
<sequence>MVPVCKTTDLRKRSIPLSCIIQNVAGIYGLSVNTLQALSRIDLLLHKTQILTEQPRLDPWLARVLVTELLWRNKCLKSRSKPVLTILAYESKLREEFKSFERIETTIVRTEKVQRPRYVRVNTLLLSVEEAISNFQEEGWRLLPKSITYSSYLQSLSRLSKPYFIQDLHVPEVLVFPSSTLFHQHSGYQNGKLILQDKASCLPAHLLNPVSGSVVLDMCAAPGMKTTHMAAKLQNYGKIYAVEIDAMRFETLCGQIKKTCSFCVELVNQDALTLNPERYSDVEYILVDPTCSGSGIVDRPKQSNMDDKPEAERLQNLQSFQVYLLRYALFNFPNAKKIIYSTCSLYPEENEKVIDEVLADIGNAYHLVPIRQLLKNNWTNFSSKEYKCSDTCLYSKPNDDYCNGFFIAIFERNFDVILPKCKLKGGNEYRNLKADLNVEKNNTAKPVAHKRKKHGEKKKDEISIDEHITNVSTDIVEFVPEIKSKVKIEKNNKETKTIDVCNDLSNINHKEMLNESEDILRKRASENMKIKKSKKRRLKHENILQIEEDEEMMEIDHVGKQINEEIANQMPKRKRKEKRKNEKVTKIDEMYVREVEQDSEIEPSKKKKKHKEKY</sequence>
<gene>
    <name evidence="9" type="primary">LOC105431613</name>
</gene>
<keyword evidence="1 5" id="KW-0489">Methyltransferase</keyword>
<dbReference type="InterPro" id="IPR001678">
    <property type="entry name" value="MeTrfase_RsmB-F_NOP2_dom"/>
</dbReference>
<dbReference type="InterPro" id="IPR029063">
    <property type="entry name" value="SAM-dependent_MTases_sf"/>
</dbReference>
<dbReference type="Gene3D" id="3.40.50.150">
    <property type="entry name" value="Vaccinia Virus protein VP39"/>
    <property type="match status" value="1"/>
</dbReference>
<evidence type="ECO:0000256" key="1">
    <source>
        <dbReference type="ARBA" id="ARBA00022603"/>
    </source>
</evidence>
<feature type="region of interest" description="Disordered" evidence="6">
    <location>
        <begin position="567"/>
        <end position="614"/>
    </location>
</feature>
<evidence type="ECO:0000259" key="7">
    <source>
        <dbReference type="PROSITE" id="PS51686"/>
    </source>
</evidence>
<dbReference type="AlphaFoldDB" id="A0A6I9WMK0"/>
<feature type="binding site" evidence="5">
    <location>
        <position position="270"/>
    </location>
    <ligand>
        <name>S-adenosyl-L-methionine</name>
        <dbReference type="ChEBI" id="CHEBI:59789"/>
    </ligand>
</feature>
<reference evidence="9" key="1">
    <citation type="submission" date="2025-08" db="UniProtKB">
        <authorList>
            <consortium name="RefSeq"/>
        </authorList>
    </citation>
    <scope>IDENTIFICATION</scope>
</reference>
<evidence type="ECO:0000256" key="4">
    <source>
        <dbReference type="ARBA" id="ARBA00022884"/>
    </source>
</evidence>
<evidence type="ECO:0000256" key="5">
    <source>
        <dbReference type="PROSITE-ProRule" id="PRU01023"/>
    </source>
</evidence>
<dbReference type="PANTHER" id="PTHR22807">
    <property type="entry name" value="NOP2 YEAST -RELATED NOL1/NOP2/FMU SUN DOMAIN-CONTAINING"/>
    <property type="match status" value="1"/>
</dbReference>
<keyword evidence="3 5" id="KW-0949">S-adenosyl-L-methionine</keyword>
<comment type="caution">
    <text evidence="5">Lacks conserved residue(s) required for the propagation of feature annotation.</text>
</comment>
<dbReference type="RefSeq" id="XP_011644194.1">
    <property type="nucleotide sequence ID" value="XM_011645892.1"/>
</dbReference>
<feature type="binding site" evidence="5">
    <location>
        <position position="288"/>
    </location>
    <ligand>
        <name>S-adenosyl-L-methionine</name>
        <dbReference type="ChEBI" id="CHEBI:59789"/>
    </ligand>
</feature>
<feature type="domain" description="SAM-dependent MTase RsmB/NOP-type" evidence="7">
    <location>
        <begin position="107"/>
        <end position="413"/>
    </location>
</feature>
<evidence type="ECO:0000256" key="3">
    <source>
        <dbReference type="ARBA" id="ARBA00022691"/>
    </source>
</evidence>
<feature type="active site" description="Nucleophile" evidence="5">
    <location>
        <position position="343"/>
    </location>
</feature>
<dbReference type="GO" id="GO:0005730">
    <property type="term" value="C:nucleolus"/>
    <property type="evidence" value="ECO:0007669"/>
    <property type="project" value="TreeGrafter"/>
</dbReference>
<name>A0A6I9WMK0_9HYME</name>
<dbReference type="KEGG" id="pbar:105431613"/>
<dbReference type="CTD" id="55695"/>
<dbReference type="InterPro" id="IPR049560">
    <property type="entry name" value="MeTrfase_RsmB-F_NOP2_cat"/>
</dbReference>
<evidence type="ECO:0000256" key="6">
    <source>
        <dbReference type="SAM" id="MobiDB-lite"/>
    </source>
</evidence>
<proteinExistence type="inferred from homology"/>
<dbReference type="SUPFAM" id="SSF53335">
    <property type="entry name" value="S-adenosyl-L-methionine-dependent methyltransferases"/>
    <property type="match status" value="1"/>
</dbReference>
<accession>A0A6I9WMK0</accession>
<feature type="compositionally biased region" description="Basic residues" evidence="6">
    <location>
        <begin position="605"/>
        <end position="614"/>
    </location>
</feature>
<keyword evidence="4 5" id="KW-0694">RNA-binding</keyword>
<keyword evidence="2 5" id="KW-0808">Transferase</keyword>
<dbReference type="GO" id="GO:0003723">
    <property type="term" value="F:RNA binding"/>
    <property type="evidence" value="ECO:0007669"/>
    <property type="project" value="UniProtKB-UniRule"/>
</dbReference>
<dbReference type="InterPro" id="IPR049561">
    <property type="entry name" value="NSUN5_7_fdxn-like"/>
</dbReference>
<dbReference type="PANTHER" id="PTHR22807:SF4">
    <property type="entry name" value="28S RRNA (CYTOSINE-C(5))-METHYLTRANSFERASE"/>
    <property type="match status" value="1"/>
</dbReference>
<keyword evidence="8" id="KW-1185">Reference proteome</keyword>
<dbReference type="GO" id="GO:0008173">
    <property type="term" value="F:RNA methyltransferase activity"/>
    <property type="evidence" value="ECO:0007669"/>
    <property type="project" value="InterPro"/>
</dbReference>
<dbReference type="Proteomes" id="UP000504615">
    <property type="component" value="Unplaced"/>
</dbReference>
<evidence type="ECO:0000313" key="9">
    <source>
        <dbReference type="RefSeq" id="XP_011644194.1"/>
    </source>
</evidence>
<evidence type="ECO:0000313" key="8">
    <source>
        <dbReference type="Proteomes" id="UP000504615"/>
    </source>
</evidence>
<dbReference type="Pfam" id="PF21148">
    <property type="entry name" value="NSUN5_fdxn-like"/>
    <property type="match status" value="1"/>
</dbReference>